<dbReference type="PANTHER" id="PTHR11804">
    <property type="entry name" value="PROTEASE M3 THIMET OLIGOPEPTIDASE-RELATED"/>
    <property type="match status" value="1"/>
</dbReference>
<name>A0AAE0FE37_9CHLO</name>
<gene>
    <name evidence="1" type="ORF">CYMTET_33120</name>
</gene>
<keyword evidence="2" id="KW-1185">Reference proteome</keyword>
<dbReference type="Proteomes" id="UP001190700">
    <property type="component" value="Unassembled WGS sequence"/>
</dbReference>
<proteinExistence type="predicted"/>
<reference evidence="1 2" key="1">
    <citation type="journal article" date="2015" name="Genome Biol. Evol.">
        <title>Comparative Genomics of a Bacterivorous Green Alga Reveals Evolutionary Causalities and Consequences of Phago-Mixotrophic Mode of Nutrition.</title>
        <authorList>
            <person name="Burns J.A."/>
            <person name="Paasch A."/>
            <person name="Narechania A."/>
            <person name="Kim E."/>
        </authorList>
    </citation>
    <scope>NUCLEOTIDE SEQUENCE [LARGE SCALE GENOMIC DNA]</scope>
    <source>
        <strain evidence="1 2">PLY_AMNH</strain>
    </source>
</reference>
<dbReference type="PANTHER" id="PTHR11804:SF79">
    <property type="entry name" value="MITOCHONDRIAL INTERMEDIATE PEPTIDASE"/>
    <property type="match status" value="1"/>
</dbReference>
<sequence>MAGSVRSLFWKTRTSVGLYGIPELKQPEGFRVLTRNAIARTHEMIQHATRIAPSKETILALDDISDTVCVVCDAAELCRHTHPDAAYVREANSAYLQLTGLVQELNCNVPLYRALVAALEVRQAQQAPGGFPREEVDRVGSALRRDFERGGVHLDEEGRRLISRLSLQGTKAGMAFSANLVEPKHMAAVDLSNTSKLHRLPSEVKGRMRAVRGQPGTTRATLDSQTLGAMLTYVDDEDLRRRAFLAGFAAPAPNLGVLDDLLASRASLAAALGEPSHAHFATRRLLAGSPVAATTFLEQLSDEVWARWRLDGWGLLRQ</sequence>
<dbReference type="EMBL" id="LGRX02020089">
    <property type="protein sequence ID" value="KAK3257805.1"/>
    <property type="molecule type" value="Genomic_DNA"/>
</dbReference>
<accession>A0AAE0FE37</accession>
<feature type="non-terminal residue" evidence="1">
    <location>
        <position position="318"/>
    </location>
</feature>
<comment type="caution">
    <text evidence="1">The sequence shown here is derived from an EMBL/GenBank/DDBJ whole genome shotgun (WGS) entry which is preliminary data.</text>
</comment>
<dbReference type="GO" id="GO:0006518">
    <property type="term" value="P:peptide metabolic process"/>
    <property type="evidence" value="ECO:0007669"/>
    <property type="project" value="TreeGrafter"/>
</dbReference>
<dbReference type="AlphaFoldDB" id="A0AAE0FE37"/>
<dbReference type="SUPFAM" id="SSF55486">
    <property type="entry name" value="Metalloproteases ('zincins'), catalytic domain"/>
    <property type="match status" value="1"/>
</dbReference>
<evidence type="ECO:0000313" key="1">
    <source>
        <dbReference type="EMBL" id="KAK3257805.1"/>
    </source>
</evidence>
<dbReference type="GO" id="GO:0004222">
    <property type="term" value="F:metalloendopeptidase activity"/>
    <property type="evidence" value="ECO:0007669"/>
    <property type="project" value="InterPro"/>
</dbReference>
<dbReference type="GO" id="GO:0006508">
    <property type="term" value="P:proteolysis"/>
    <property type="evidence" value="ECO:0007669"/>
    <property type="project" value="InterPro"/>
</dbReference>
<evidence type="ECO:0000313" key="2">
    <source>
        <dbReference type="Proteomes" id="UP001190700"/>
    </source>
</evidence>
<organism evidence="1 2">
    <name type="scientific">Cymbomonas tetramitiformis</name>
    <dbReference type="NCBI Taxonomy" id="36881"/>
    <lineage>
        <taxon>Eukaryota</taxon>
        <taxon>Viridiplantae</taxon>
        <taxon>Chlorophyta</taxon>
        <taxon>Pyramimonadophyceae</taxon>
        <taxon>Pyramimonadales</taxon>
        <taxon>Pyramimonadaceae</taxon>
        <taxon>Cymbomonas</taxon>
    </lineage>
</organism>
<protein>
    <submittedName>
        <fullName evidence="1">Uncharacterized protein</fullName>
    </submittedName>
</protein>
<dbReference type="Gene3D" id="1.10.1370.10">
    <property type="entry name" value="Neurolysin, domain 3"/>
    <property type="match status" value="1"/>
</dbReference>
<dbReference type="InterPro" id="IPR024077">
    <property type="entry name" value="Neurolysin/TOP_dom2"/>
</dbReference>
<dbReference type="InterPro" id="IPR045090">
    <property type="entry name" value="Pept_M3A_M3B"/>
</dbReference>